<evidence type="ECO:0008006" key="4">
    <source>
        <dbReference type="Google" id="ProtNLM"/>
    </source>
</evidence>
<dbReference type="InParanoid" id="A0A2H3DSK9"/>
<dbReference type="Proteomes" id="UP000217790">
    <property type="component" value="Unassembled WGS sequence"/>
</dbReference>
<evidence type="ECO:0000313" key="2">
    <source>
        <dbReference type="EMBL" id="PBK92087.1"/>
    </source>
</evidence>
<accession>A0A2H3DSK9</accession>
<proteinExistence type="predicted"/>
<evidence type="ECO:0000256" key="1">
    <source>
        <dbReference type="SAM" id="Phobius"/>
    </source>
</evidence>
<keyword evidence="1" id="KW-0812">Transmembrane</keyword>
<sequence>MKFWDDEETAKRGSDLHNHKERPRGCQLRRDDAECERLGNVRTRTSGFMPPTWSTNLRKMSAYYLLVFAGLFLVVAATICRTETCRLTTPLLASLLFELVLVHRQRCFGRHSFLPTEFQHHFRARHRGRLGEWALVYKSVHKPDDYTRRRCHKIVTSPLLHCTTSLIRRLRRFRKWHVQAISIIGIPPESLASCMWLSPSLMVFLQRLRGALPWTIRAGAIRVSATSMVVASLPVFFLRCPYSSPPLYRCTSYRPIAVMDRKYHFPLAQRRQQFSDAIRCLSHVQRRNTKSSFVIESRCMQQMSTSLAAEARDWLFSVSSNSRMQSIVA</sequence>
<dbReference type="AlphaFoldDB" id="A0A2H3DSK9"/>
<dbReference type="EMBL" id="KZ293659">
    <property type="protein sequence ID" value="PBK92087.1"/>
    <property type="molecule type" value="Genomic_DNA"/>
</dbReference>
<feature type="transmembrane region" description="Helical" evidence="1">
    <location>
        <begin position="61"/>
        <end position="80"/>
    </location>
</feature>
<keyword evidence="3" id="KW-1185">Reference proteome</keyword>
<gene>
    <name evidence="2" type="ORF">ARMGADRAFT_177279</name>
</gene>
<dbReference type="OrthoDB" id="2997626at2759"/>
<name>A0A2H3DSK9_ARMGA</name>
<protein>
    <recommendedName>
        <fullName evidence="4">Transmembrane protein</fullName>
    </recommendedName>
</protein>
<keyword evidence="1" id="KW-0472">Membrane</keyword>
<organism evidence="2 3">
    <name type="scientific">Armillaria gallica</name>
    <name type="common">Bulbous honey fungus</name>
    <name type="synonym">Armillaria bulbosa</name>
    <dbReference type="NCBI Taxonomy" id="47427"/>
    <lineage>
        <taxon>Eukaryota</taxon>
        <taxon>Fungi</taxon>
        <taxon>Dikarya</taxon>
        <taxon>Basidiomycota</taxon>
        <taxon>Agaricomycotina</taxon>
        <taxon>Agaricomycetes</taxon>
        <taxon>Agaricomycetidae</taxon>
        <taxon>Agaricales</taxon>
        <taxon>Marasmiineae</taxon>
        <taxon>Physalacriaceae</taxon>
        <taxon>Armillaria</taxon>
    </lineage>
</organism>
<evidence type="ECO:0000313" key="3">
    <source>
        <dbReference type="Proteomes" id="UP000217790"/>
    </source>
</evidence>
<reference evidence="3" key="1">
    <citation type="journal article" date="2017" name="Nat. Ecol. Evol.">
        <title>Genome expansion and lineage-specific genetic innovations in the forest pathogenic fungi Armillaria.</title>
        <authorList>
            <person name="Sipos G."/>
            <person name="Prasanna A.N."/>
            <person name="Walter M.C."/>
            <person name="O'Connor E."/>
            <person name="Balint B."/>
            <person name="Krizsan K."/>
            <person name="Kiss B."/>
            <person name="Hess J."/>
            <person name="Varga T."/>
            <person name="Slot J."/>
            <person name="Riley R."/>
            <person name="Boka B."/>
            <person name="Rigling D."/>
            <person name="Barry K."/>
            <person name="Lee J."/>
            <person name="Mihaltcheva S."/>
            <person name="LaButti K."/>
            <person name="Lipzen A."/>
            <person name="Waldron R."/>
            <person name="Moloney N.M."/>
            <person name="Sperisen C."/>
            <person name="Kredics L."/>
            <person name="Vagvoelgyi C."/>
            <person name="Patrignani A."/>
            <person name="Fitzpatrick D."/>
            <person name="Nagy I."/>
            <person name="Doyle S."/>
            <person name="Anderson J.B."/>
            <person name="Grigoriev I.V."/>
            <person name="Gueldener U."/>
            <person name="Muensterkoetter M."/>
            <person name="Nagy L.G."/>
        </authorList>
    </citation>
    <scope>NUCLEOTIDE SEQUENCE [LARGE SCALE GENOMIC DNA]</scope>
    <source>
        <strain evidence="3">Ar21-2</strain>
    </source>
</reference>
<keyword evidence="1" id="KW-1133">Transmembrane helix</keyword>